<accession>A0A146LE85</accession>
<proteinExistence type="inferred from homology"/>
<dbReference type="AlphaFoldDB" id="A0A146LE85"/>
<dbReference type="Gene3D" id="3.40.50.1820">
    <property type="entry name" value="alpha/beta hydrolase"/>
    <property type="match status" value="1"/>
</dbReference>
<name>A0A146LE85_LYGHE</name>
<sequence>MWCRPLVFLSVVALSRGASAPVVDTPAAPVVVTPLGKISGWESDWATPSGRAYQCWTKVPYAQPPVGSLRFKPPKPLEKWEGVLEATGELPHCIQRGPDGQEDCLYLNIFRPKAVSMDRKLPVLFYVHGGAFQTGNSASPKFLADYFMSKDVVLVLIHYRLNGFGFVSLGDEVLPGNNGLKDQAMALKWVNENIEHFGGDPKIVTVFGTSAGGASAHYLLKSPLSEGFLARAWSDSGSINHVWSMMRTEDAAANTRTLANHFGCSMTGSEEIVECLQKIDAQELMREIDRMTPKTMTLDCPFNPVIEPGNVEGAFMTEDLALRPSTKPWVSSTTNGEYLLHLLMIDTLPDSYMDKIKQNVTGYLYDWVTRHTTDPHAISLGLYFVEGAYLFEKGSWTKYQEDLPRAFAKMHGDNGFVYPAIYNMMIHQGPKWMYRFEYKGAGSIYMNPKTQEPYPDDVAPHASEGGFYFAYSHNELAPDREITDRLVKYLTNFAIFGDPTPEGSPLQWEQFTSPTDDTLMPKSGMETLKVTGKGDYMADSDFRENLYGIYWTWNTTIAWQ</sequence>
<evidence type="ECO:0000313" key="7">
    <source>
        <dbReference type="EMBL" id="JAQ06574.1"/>
    </source>
</evidence>
<evidence type="ECO:0000259" key="6">
    <source>
        <dbReference type="Pfam" id="PF00135"/>
    </source>
</evidence>
<comment type="similarity">
    <text evidence="1 5">Belongs to the type-B carboxylesterase/lipase family.</text>
</comment>
<keyword evidence="4" id="KW-0325">Glycoprotein</keyword>
<keyword evidence="2" id="KW-0719">Serine esterase</keyword>
<reference evidence="7" key="1">
    <citation type="journal article" date="2016" name="Gigascience">
        <title>De novo construction of an expanded transcriptome assembly for the western tarnished plant bug, Lygus hesperus.</title>
        <authorList>
            <person name="Tassone E.E."/>
            <person name="Geib S.M."/>
            <person name="Hall B."/>
            <person name="Fabrick J.A."/>
            <person name="Brent C.S."/>
            <person name="Hull J.J."/>
        </authorList>
    </citation>
    <scope>NUCLEOTIDE SEQUENCE</scope>
</reference>
<feature type="signal peptide" evidence="5">
    <location>
        <begin position="1"/>
        <end position="20"/>
    </location>
</feature>
<dbReference type="EMBL" id="GDHC01012055">
    <property type="protein sequence ID" value="JAQ06574.1"/>
    <property type="molecule type" value="Transcribed_RNA"/>
</dbReference>
<evidence type="ECO:0000256" key="3">
    <source>
        <dbReference type="ARBA" id="ARBA00022801"/>
    </source>
</evidence>
<dbReference type="Pfam" id="PF00135">
    <property type="entry name" value="COesterase"/>
    <property type="match status" value="1"/>
</dbReference>
<dbReference type="PROSITE" id="PS00122">
    <property type="entry name" value="CARBOXYLESTERASE_B_1"/>
    <property type="match status" value="1"/>
</dbReference>
<evidence type="ECO:0000256" key="4">
    <source>
        <dbReference type="ARBA" id="ARBA00023180"/>
    </source>
</evidence>
<gene>
    <name evidence="7" type="primary">EST6_31</name>
    <name evidence="7" type="ORF">g.70044</name>
</gene>
<dbReference type="PANTHER" id="PTHR11559">
    <property type="entry name" value="CARBOXYLESTERASE"/>
    <property type="match status" value="1"/>
</dbReference>
<dbReference type="SUPFAM" id="SSF53474">
    <property type="entry name" value="alpha/beta-Hydrolases"/>
    <property type="match status" value="1"/>
</dbReference>
<dbReference type="InterPro" id="IPR019819">
    <property type="entry name" value="Carboxylesterase_B_CS"/>
</dbReference>
<organism evidence="7">
    <name type="scientific">Lygus hesperus</name>
    <name type="common">Western plant bug</name>
    <dbReference type="NCBI Taxonomy" id="30085"/>
    <lineage>
        <taxon>Eukaryota</taxon>
        <taxon>Metazoa</taxon>
        <taxon>Ecdysozoa</taxon>
        <taxon>Arthropoda</taxon>
        <taxon>Hexapoda</taxon>
        <taxon>Insecta</taxon>
        <taxon>Pterygota</taxon>
        <taxon>Neoptera</taxon>
        <taxon>Paraneoptera</taxon>
        <taxon>Hemiptera</taxon>
        <taxon>Heteroptera</taxon>
        <taxon>Panheteroptera</taxon>
        <taxon>Cimicomorpha</taxon>
        <taxon>Miridae</taxon>
        <taxon>Mirini</taxon>
        <taxon>Lygus</taxon>
    </lineage>
</organism>
<protein>
    <recommendedName>
        <fullName evidence="5">Carboxylic ester hydrolase</fullName>
        <ecNumber evidence="5">3.1.1.-</ecNumber>
    </recommendedName>
</protein>
<dbReference type="InterPro" id="IPR019826">
    <property type="entry name" value="Carboxylesterase_B_AS"/>
</dbReference>
<keyword evidence="3 5" id="KW-0378">Hydrolase</keyword>
<evidence type="ECO:0000256" key="1">
    <source>
        <dbReference type="ARBA" id="ARBA00005964"/>
    </source>
</evidence>
<dbReference type="InterPro" id="IPR029058">
    <property type="entry name" value="AB_hydrolase_fold"/>
</dbReference>
<dbReference type="PROSITE" id="PS00941">
    <property type="entry name" value="CARBOXYLESTERASE_B_2"/>
    <property type="match status" value="1"/>
</dbReference>
<feature type="chain" id="PRO_5007357628" description="Carboxylic ester hydrolase" evidence="5">
    <location>
        <begin position="21"/>
        <end position="560"/>
    </location>
</feature>
<dbReference type="InterPro" id="IPR050309">
    <property type="entry name" value="Type-B_Carboxylest/Lipase"/>
</dbReference>
<feature type="domain" description="Carboxylesterase type B" evidence="6">
    <location>
        <begin position="28"/>
        <end position="517"/>
    </location>
</feature>
<dbReference type="GO" id="GO:0052689">
    <property type="term" value="F:carboxylic ester hydrolase activity"/>
    <property type="evidence" value="ECO:0007669"/>
    <property type="project" value="UniProtKB-KW"/>
</dbReference>
<dbReference type="InterPro" id="IPR002018">
    <property type="entry name" value="CarbesteraseB"/>
</dbReference>
<dbReference type="EC" id="3.1.1.-" evidence="5"/>
<evidence type="ECO:0000256" key="5">
    <source>
        <dbReference type="RuleBase" id="RU361235"/>
    </source>
</evidence>
<keyword evidence="5" id="KW-0732">Signal</keyword>
<dbReference type="ESTHER" id="lyghe-a0a146le85">
    <property type="family name" value="Carb_B_Arthropoda"/>
</dbReference>
<evidence type="ECO:0000256" key="2">
    <source>
        <dbReference type="ARBA" id="ARBA00022487"/>
    </source>
</evidence>